<dbReference type="InterPro" id="IPR036320">
    <property type="entry name" value="Glycosyl_Trfase_fam3_N_dom_sf"/>
</dbReference>
<sequence>MEIKDLLEKLVRREDLTDDEAAFAIQQISSEEAVTNPVGVGVLLSLLAAKGETPCEVAAFANHMRQQAIPVVLQDERPTLDIVGTGGDGANTVNISTAAAVLAATCGALVAKHGNRSVSSRSGSADVLEELGVPMLKPEVIETCINEANIAFMYAPHFHPAMRFVTPIRKAIRIRSIFNVLGPLINPAGCTRVVIGVYTPRLLEVFGRVFEALGVEHGLVVHCAGLDELNSIDSADIVEVKAGFPLRRYRVHPEEIGIPRSTVKDLKGGDATENAAILRRVFAGGEGCDNAIGNTIAYNAGAGLYVYGLADSLKSGYEQAKAMLVSGKALETLDNWANVAQRLHQQT</sequence>
<evidence type="ECO:0000256" key="6">
    <source>
        <dbReference type="ARBA" id="ARBA00022822"/>
    </source>
</evidence>
<evidence type="ECO:0000256" key="8">
    <source>
        <dbReference type="ARBA" id="ARBA00061500"/>
    </source>
</evidence>
<dbReference type="InterPro" id="IPR017459">
    <property type="entry name" value="Glycosyl_Trfase_fam3_N_dom"/>
</dbReference>
<dbReference type="GO" id="GO:0000162">
    <property type="term" value="P:L-tryptophan biosynthetic process"/>
    <property type="evidence" value="ECO:0007669"/>
    <property type="project" value="UniProtKB-KW"/>
</dbReference>
<dbReference type="Pfam" id="PF02885">
    <property type="entry name" value="Glycos_trans_3N"/>
    <property type="match status" value="1"/>
</dbReference>
<dbReference type="Gene3D" id="1.20.970.10">
    <property type="entry name" value="Transferase, Pyrimidine Nucleoside Phosphorylase, Chain C"/>
    <property type="match status" value="1"/>
</dbReference>
<dbReference type="OrthoDB" id="427800at2759"/>
<protein>
    <recommendedName>
        <fullName evidence="2">anthranilate phosphoribosyltransferase</fullName>
        <ecNumber evidence="2">2.4.2.18</ecNumber>
    </recommendedName>
</protein>
<feature type="domain" description="Glycosyl transferase family 3 N-terminal" evidence="10">
    <location>
        <begin position="4"/>
        <end position="68"/>
    </location>
</feature>
<evidence type="ECO:0000259" key="10">
    <source>
        <dbReference type="Pfam" id="PF02885"/>
    </source>
</evidence>
<feature type="domain" description="Glycosyl transferase family 3" evidence="9">
    <location>
        <begin position="78"/>
        <end position="330"/>
    </location>
</feature>
<dbReference type="SUPFAM" id="SSF47648">
    <property type="entry name" value="Nucleoside phosphorylase/phosphoribosyltransferase N-terminal domain"/>
    <property type="match status" value="1"/>
</dbReference>
<name>A0A8K1CP84_PYTOL</name>
<keyword evidence="6" id="KW-0822">Tryptophan biosynthesis</keyword>
<dbReference type="NCBIfam" id="TIGR01245">
    <property type="entry name" value="trpD"/>
    <property type="match status" value="1"/>
</dbReference>
<dbReference type="Proteomes" id="UP000794436">
    <property type="component" value="Unassembled WGS sequence"/>
</dbReference>
<dbReference type="InterPro" id="IPR000312">
    <property type="entry name" value="Glycosyl_Trfase_fam3"/>
</dbReference>
<dbReference type="Pfam" id="PF00591">
    <property type="entry name" value="Glycos_transf_3"/>
    <property type="match status" value="1"/>
</dbReference>
<accession>A0A8K1CP84</accession>
<comment type="similarity">
    <text evidence="8">Belongs to the anthranilate phosphoribosyltransferase family.</text>
</comment>
<dbReference type="Gene3D" id="3.40.1030.10">
    <property type="entry name" value="Nucleoside phosphorylase/phosphoribosyltransferase catalytic domain"/>
    <property type="match status" value="1"/>
</dbReference>
<dbReference type="InterPro" id="IPR005940">
    <property type="entry name" value="Anthranilate_Pribosyl_Tfrase"/>
</dbReference>
<evidence type="ECO:0000256" key="3">
    <source>
        <dbReference type="ARBA" id="ARBA00022605"/>
    </source>
</evidence>
<evidence type="ECO:0000256" key="5">
    <source>
        <dbReference type="ARBA" id="ARBA00022679"/>
    </source>
</evidence>
<dbReference type="GO" id="GO:0004048">
    <property type="term" value="F:anthranilate phosphoribosyltransferase activity"/>
    <property type="evidence" value="ECO:0007669"/>
    <property type="project" value="UniProtKB-EC"/>
</dbReference>
<evidence type="ECO:0000259" key="9">
    <source>
        <dbReference type="Pfam" id="PF00591"/>
    </source>
</evidence>
<proteinExistence type="inferred from homology"/>
<comment type="pathway">
    <text evidence="1">Amino-acid biosynthesis; L-tryptophan biosynthesis; L-tryptophan from chorismate: step 2/5.</text>
</comment>
<dbReference type="AlphaFoldDB" id="A0A8K1CP84"/>
<evidence type="ECO:0000256" key="4">
    <source>
        <dbReference type="ARBA" id="ARBA00022676"/>
    </source>
</evidence>
<keyword evidence="7" id="KW-0057">Aromatic amino acid biosynthesis</keyword>
<dbReference type="EC" id="2.4.2.18" evidence="2"/>
<dbReference type="EMBL" id="SPLM01000006">
    <property type="protein sequence ID" value="TMW66970.1"/>
    <property type="molecule type" value="Genomic_DNA"/>
</dbReference>
<evidence type="ECO:0000256" key="7">
    <source>
        <dbReference type="ARBA" id="ARBA00023141"/>
    </source>
</evidence>
<dbReference type="SUPFAM" id="SSF52418">
    <property type="entry name" value="Nucleoside phosphorylase/phosphoribosyltransferase catalytic domain"/>
    <property type="match status" value="1"/>
</dbReference>
<organism evidence="11 12">
    <name type="scientific">Pythium oligandrum</name>
    <name type="common">Mycoparasitic fungus</name>
    <dbReference type="NCBI Taxonomy" id="41045"/>
    <lineage>
        <taxon>Eukaryota</taxon>
        <taxon>Sar</taxon>
        <taxon>Stramenopiles</taxon>
        <taxon>Oomycota</taxon>
        <taxon>Peronosporomycetes</taxon>
        <taxon>Pythiales</taxon>
        <taxon>Pythiaceae</taxon>
        <taxon>Pythium</taxon>
    </lineage>
</organism>
<dbReference type="HAMAP" id="MF_00211">
    <property type="entry name" value="TrpD"/>
    <property type="match status" value="1"/>
</dbReference>
<keyword evidence="5" id="KW-0808">Transferase</keyword>
<dbReference type="GO" id="GO:0005829">
    <property type="term" value="C:cytosol"/>
    <property type="evidence" value="ECO:0007669"/>
    <property type="project" value="TreeGrafter"/>
</dbReference>
<evidence type="ECO:0000256" key="2">
    <source>
        <dbReference type="ARBA" id="ARBA00011948"/>
    </source>
</evidence>
<keyword evidence="4" id="KW-0328">Glycosyltransferase</keyword>
<dbReference type="PANTHER" id="PTHR43285:SF2">
    <property type="entry name" value="ANTHRANILATE PHOSPHORIBOSYLTRANSFERASE"/>
    <property type="match status" value="1"/>
</dbReference>
<keyword evidence="3" id="KW-0028">Amino-acid biosynthesis</keyword>
<dbReference type="PANTHER" id="PTHR43285">
    <property type="entry name" value="ANTHRANILATE PHOSPHORIBOSYLTRANSFERASE"/>
    <property type="match status" value="1"/>
</dbReference>
<evidence type="ECO:0000313" key="11">
    <source>
        <dbReference type="EMBL" id="TMW66970.1"/>
    </source>
</evidence>
<gene>
    <name evidence="11" type="ORF">Poli38472_012086</name>
</gene>
<keyword evidence="12" id="KW-1185">Reference proteome</keyword>
<comment type="caution">
    <text evidence="11">The sequence shown here is derived from an EMBL/GenBank/DDBJ whole genome shotgun (WGS) entry which is preliminary data.</text>
</comment>
<dbReference type="InterPro" id="IPR035902">
    <property type="entry name" value="Nuc_phospho_transferase"/>
</dbReference>
<reference evidence="11" key="1">
    <citation type="submission" date="2019-03" db="EMBL/GenBank/DDBJ databases">
        <title>Long read genome sequence of the mycoparasitic Pythium oligandrum ATCC 38472 isolated from sugarbeet rhizosphere.</title>
        <authorList>
            <person name="Gaulin E."/>
        </authorList>
    </citation>
    <scope>NUCLEOTIDE SEQUENCE</scope>
    <source>
        <strain evidence="11">ATCC 38472_TT</strain>
    </source>
</reference>
<evidence type="ECO:0000256" key="1">
    <source>
        <dbReference type="ARBA" id="ARBA00004907"/>
    </source>
</evidence>
<dbReference type="FunFam" id="3.40.1030.10:FF:000002">
    <property type="entry name" value="Anthranilate phosphoribosyltransferase"/>
    <property type="match status" value="1"/>
</dbReference>
<evidence type="ECO:0000313" key="12">
    <source>
        <dbReference type="Proteomes" id="UP000794436"/>
    </source>
</evidence>